<evidence type="ECO:0000313" key="7">
    <source>
        <dbReference type="Proteomes" id="UP000612585"/>
    </source>
</evidence>
<dbReference type="Pfam" id="PF12802">
    <property type="entry name" value="MarR_2"/>
    <property type="match status" value="1"/>
</dbReference>
<evidence type="ECO:0000256" key="1">
    <source>
        <dbReference type="ARBA" id="ARBA00023015"/>
    </source>
</evidence>
<dbReference type="GO" id="GO:0003677">
    <property type="term" value="F:DNA binding"/>
    <property type="evidence" value="ECO:0007669"/>
    <property type="project" value="UniProtKB-KW"/>
</dbReference>
<keyword evidence="1" id="KW-0805">Transcription regulation</keyword>
<dbReference type="GO" id="GO:0006950">
    <property type="term" value="P:response to stress"/>
    <property type="evidence" value="ECO:0007669"/>
    <property type="project" value="TreeGrafter"/>
</dbReference>
<reference evidence="6" key="1">
    <citation type="submission" date="2021-01" db="EMBL/GenBank/DDBJ databases">
        <title>Whole genome shotgun sequence of Virgisporangium aurantiacum NBRC 16421.</title>
        <authorList>
            <person name="Komaki H."/>
            <person name="Tamura T."/>
        </authorList>
    </citation>
    <scope>NUCLEOTIDE SEQUENCE</scope>
    <source>
        <strain evidence="6">NBRC 16421</strain>
    </source>
</reference>
<sequence length="195" mass="21683">MDEVPKPRTRLRTGTDEVLVLESFLSFQVTILSKLLERRLARMLSERFGLAVAEYRVLAQVTMRPGCTVRAIAARTYVDKAQVSRVVAALEEQGLVTRSTRSNDRRSPEFTATPAGRALIGSIVPLRRQQEHDLCEHLGALGSEQLAVAVRSLIGLLSEPSREAEPEPTAMQRRRAIRTERVVRSRARAAARAQG</sequence>
<dbReference type="Gene3D" id="1.10.10.10">
    <property type="entry name" value="Winged helix-like DNA-binding domain superfamily/Winged helix DNA-binding domain"/>
    <property type="match status" value="1"/>
</dbReference>
<dbReference type="SMART" id="SM00347">
    <property type="entry name" value="HTH_MARR"/>
    <property type="match status" value="1"/>
</dbReference>
<accession>A0A8J4DYX9</accession>
<dbReference type="GO" id="GO:0003700">
    <property type="term" value="F:DNA-binding transcription factor activity"/>
    <property type="evidence" value="ECO:0007669"/>
    <property type="project" value="InterPro"/>
</dbReference>
<name>A0A8J4DYX9_9ACTN</name>
<dbReference type="PROSITE" id="PS50995">
    <property type="entry name" value="HTH_MARR_2"/>
    <property type="match status" value="1"/>
</dbReference>
<organism evidence="6 7">
    <name type="scientific">Virgisporangium aurantiacum</name>
    <dbReference type="NCBI Taxonomy" id="175570"/>
    <lineage>
        <taxon>Bacteria</taxon>
        <taxon>Bacillati</taxon>
        <taxon>Actinomycetota</taxon>
        <taxon>Actinomycetes</taxon>
        <taxon>Micromonosporales</taxon>
        <taxon>Micromonosporaceae</taxon>
        <taxon>Virgisporangium</taxon>
    </lineage>
</organism>
<dbReference type="InterPro" id="IPR036390">
    <property type="entry name" value="WH_DNA-bd_sf"/>
</dbReference>
<dbReference type="InterPro" id="IPR036388">
    <property type="entry name" value="WH-like_DNA-bd_sf"/>
</dbReference>
<gene>
    <name evidence="6" type="ORF">Vau01_026370</name>
</gene>
<evidence type="ECO:0000259" key="5">
    <source>
        <dbReference type="PROSITE" id="PS50995"/>
    </source>
</evidence>
<keyword evidence="2" id="KW-0238">DNA-binding</keyword>
<evidence type="ECO:0000256" key="3">
    <source>
        <dbReference type="ARBA" id="ARBA00023163"/>
    </source>
</evidence>
<evidence type="ECO:0000313" key="6">
    <source>
        <dbReference type="EMBL" id="GIJ55121.1"/>
    </source>
</evidence>
<evidence type="ECO:0000256" key="4">
    <source>
        <dbReference type="SAM" id="MobiDB-lite"/>
    </source>
</evidence>
<evidence type="ECO:0000256" key="2">
    <source>
        <dbReference type="ARBA" id="ARBA00023125"/>
    </source>
</evidence>
<protein>
    <recommendedName>
        <fullName evidence="5">HTH marR-type domain-containing protein</fullName>
    </recommendedName>
</protein>
<dbReference type="PANTHER" id="PTHR33164:SF57">
    <property type="entry name" value="MARR-FAMILY TRANSCRIPTIONAL REGULATOR"/>
    <property type="match status" value="1"/>
</dbReference>
<dbReference type="InterPro" id="IPR000835">
    <property type="entry name" value="HTH_MarR-typ"/>
</dbReference>
<dbReference type="PROSITE" id="PS01117">
    <property type="entry name" value="HTH_MARR_1"/>
    <property type="match status" value="1"/>
</dbReference>
<proteinExistence type="predicted"/>
<feature type="domain" description="HTH marR-type" evidence="5">
    <location>
        <begin position="22"/>
        <end position="155"/>
    </location>
</feature>
<dbReference type="InterPro" id="IPR023187">
    <property type="entry name" value="Tscrpt_reg_MarR-type_CS"/>
</dbReference>
<dbReference type="SUPFAM" id="SSF46785">
    <property type="entry name" value="Winged helix' DNA-binding domain"/>
    <property type="match status" value="1"/>
</dbReference>
<dbReference type="RefSeq" id="WP_203991465.1">
    <property type="nucleotide sequence ID" value="NZ_BOPG01000014.1"/>
</dbReference>
<dbReference type="InterPro" id="IPR039422">
    <property type="entry name" value="MarR/SlyA-like"/>
</dbReference>
<dbReference type="EMBL" id="BOPG01000014">
    <property type="protein sequence ID" value="GIJ55121.1"/>
    <property type="molecule type" value="Genomic_DNA"/>
</dbReference>
<comment type="caution">
    <text evidence="6">The sequence shown here is derived from an EMBL/GenBank/DDBJ whole genome shotgun (WGS) entry which is preliminary data.</text>
</comment>
<dbReference type="PANTHER" id="PTHR33164">
    <property type="entry name" value="TRANSCRIPTIONAL REGULATOR, MARR FAMILY"/>
    <property type="match status" value="1"/>
</dbReference>
<dbReference type="AlphaFoldDB" id="A0A8J4DYX9"/>
<keyword evidence="7" id="KW-1185">Reference proteome</keyword>
<feature type="region of interest" description="Disordered" evidence="4">
    <location>
        <begin position="159"/>
        <end position="195"/>
    </location>
</feature>
<dbReference type="Proteomes" id="UP000612585">
    <property type="component" value="Unassembled WGS sequence"/>
</dbReference>
<keyword evidence="3" id="KW-0804">Transcription</keyword>